<feature type="region of interest" description="Disordered" evidence="1">
    <location>
        <begin position="23"/>
        <end position="42"/>
    </location>
</feature>
<evidence type="ECO:0000313" key="3">
    <source>
        <dbReference type="Proteomes" id="UP000494329"/>
    </source>
</evidence>
<dbReference type="AlphaFoldDB" id="A0A6J5ELP5"/>
<evidence type="ECO:0008006" key="4">
    <source>
        <dbReference type="Google" id="ProtNLM"/>
    </source>
</evidence>
<dbReference type="EMBL" id="CADIKF010000051">
    <property type="protein sequence ID" value="CAB3767428.1"/>
    <property type="molecule type" value="Genomic_DNA"/>
</dbReference>
<protein>
    <recommendedName>
        <fullName evidence="4">SHOCT domain-containing protein</fullName>
    </recommendedName>
</protein>
<keyword evidence="3" id="KW-1185">Reference proteome</keyword>
<name>A0A6J5ELP5_9BURK</name>
<accession>A0A6J5ELP5</accession>
<sequence>MSTEAWREKRHFRELEEMRAKAGGFQGSFGSGDVASTSADEAPMKRLQKAKQMLEQGLISDSEYETVKARIVSSL</sequence>
<dbReference type="RefSeq" id="WP_175114214.1">
    <property type="nucleotide sequence ID" value="NZ_CADIKF010000051.1"/>
</dbReference>
<evidence type="ECO:0000313" key="2">
    <source>
        <dbReference type="EMBL" id="CAB3767428.1"/>
    </source>
</evidence>
<reference evidence="2 3" key="1">
    <citation type="submission" date="2020-04" db="EMBL/GenBank/DDBJ databases">
        <authorList>
            <person name="De Canck E."/>
        </authorList>
    </citation>
    <scope>NUCLEOTIDE SEQUENCE [LARGE SCALE GENOMIC DNA]</scope>
    <source>
        <strain evidence="2 3">LMG 29739</strain>
    </source>
</reference>
<evidence type="ECO:0000256" key="1">
    <source>
        <dbReference type="SAM" id="MobiDB-lite"/>
    </source>
</evidence>
<gene>
    <name evidence="2" type="ORF">LMG29739_05070</name>
</gene>
<organism evidence="2 3">
    <name type="scientific">Paraburkholderia solisilvae</name>
    <dbReference type="NCBI Taxonomy" id="624376"/>
    <lineage>
        <taxon>Bacteria</taxon>
        <taxon>Pseudomonadati</taxon>
        <taxon>Pseudomonadota</taxon>
        <taxon>Betaproteobacteria</taxon>
        <taxon>Burkholderiales</taxon>
        <taxon>Burkholderiaceae</taxon>
        <taxon>Paraburkholderia</taxon>
    </lineage>
</organism>
<dbReference type="Proteomes" id="UP000494329">
    <property type="component" value="Unassembled WGS sequence"/>
</dbReference>
<proteinExistence type="predicted"/>